<gene>
    <name evidence="4" type="ORF">CONCODRAFT_158991</name>
</gene>
<evidence type="ECO:0000256" key="2">
    <source>
        <dbReference type="ARBA" id="ARBA00023242"/>
    </source>
</evidence>
<dbReference type="Gene3D" id="3.60.15.10">
    <property type="entry name" value="Ribonuclease Z/Hydroxyacylglutathione hydrolase-like"/>
    <property type="match status" value="1"/>
</dbReference>
<dbReference type="AlphaFoldDB" id="A0A137P6N2"/>
<name>A0A137P6N2_CONC2</name>
<protein>
    <recommendedName>
        <fullName evidence="3">Metallo-beta-lactamase domain-containing protein</fullName>
    </recommendedName>
</protein>
<organism evidence="4 5">
    <name type="scientific">Conidiobolus coronatus (strain ATCC 28846 / CBS 209.66 / NRRL 28638)</name>
    <name type="common">Delacroixia coronata</name>
    <dbReference type="NCBI Taxonomy" id="796925"/>
    <lineage>
        <taxon>Eukaryota</taxon>
        <taxon>Fungi</taxon>
        <taxon>Fungi incertae sedis</taxon>
        <taxon>Zoopagomycota</taxon>
        <taxon>Entomophthoromycotina</taxon>
        <taxon>Entomophthoromycetes</taxon>
        <taxon>Entomophthorales</taxon>
        <taxon>Ancylistaceae</taxon>
        <taxon>Conidiobolus</taxon>
    </lineage>
</organism>
<dbReference type="GO" id="GO:0034472">
    <property type="term" value="P:snRNA 3'-end processing"/>
    <property type="evidence" value="ECO:0007669"/>
    <property type="project" value="TreeGrafter"/>
</dbReference>
<dbReference type="PANTHER" id="PTHR46094:SF1">
    <property type="entry name" value="INTEGRATOR COMPLEX SUBUNIT 9"/>
    <property type="match status" value="1"/>
</dbReference>
<proteinExistence type="predicted"/>
<dbReference type="Pfam" id="PF16661">
    <property type="entry name" value="Lactamase_B_6"/>
    <property type="match status" value="1"/>
</dbReference>
<dbReference type="OrthoDB" id="5600060at2759"/>
<reference evidence="4 5" key="1">
    <citation type="journal article" date="2015" name="Genome Biol. Evol.">
        <title>Phylogenomic analyses indicate that early fungi evolved digesting cell walls of algal ancestors of land plants.</title>
        <authorList>
            <person name="Chang Y."/>
            <person name="Wang S."/>
            <person name="Sekimoto S."/>
            <person name="Aerts A.L."/>
            <person name="Choi C."/>
            <person name="Clum A."/>
            <person name="LaButti K.M."/>
            <person name="Lindquist E.A."/>
            <person name="Yee Ngan C."/>
            <person name="Ohm R.A."/>
            <person name="Salamov A.A."/>
            <person name="Grigoriev I.V."/>
            <person name="Spatafora J.W."/>
            <person name="Berbee M.L."/>
        </authorList>
    </citation>
    <scope>NUCLEOTIDE SEQUENCE [LARGE SCALE GENOMIC DNA]</scope>
    <source>
        <strain evidence="4 5">NRRL 28638</strain>
    </source>
</reference>
<dbReference type="InterPro" id="IPR001279">
    <property type="entry name" value="Metallo-B-lactamas"/>
</dbReference>
<keyword evidence="2" id="KW-0539">Nucleus</keyword>
<dbReference type="InterPro" id="IPR027074">
    <property type="entry name" value="Integrator_9su"/>
</dbReference>
<comment type="subcellular location">
    <subcellularLocation>
        <location evidence="1">Nucleus</location>
    </subcellularLocation>
</comment>
<dbReference type="PANTHER" id="PTHR46094">
    <property type="entry name" value="INTEGRATOR COMPLEX SUBUNIT 9"/>
    <property type="match status" value="1"/>
</dbReference>
<dbReference type="EMBL" id="KQ964498">
    <property type="protein sequence ID" value="KXN70594.1"/>
    <property type="molecule type" value="Genomic_DNA"/>
</dbReference>
<accession>A0A137P6N2</accession>
<evidence type="ECO:0000313" key="5">
    <source>
        <dbReference type="Proteomes" id="UP000070444"/>
    </source>
</evidence>
<evidence type="ECO:0000259" key="3">
    <source>
        <dbReference type="Pfam" id="PF16661"/>
    </source>
</evidence>
<dbReference type="GO" id="GO:0032039">
    <property type="term" value="C:integrator complex"/>
    <property type="evidence" value="ECO:0007669"/>
    <property type="project" value="InterPro"/>
</dbReference>
<evidence type="ECO:0000313" key="4">
    <source>
        <dbReference type="EMBL" id="KXN70594.1"/>
    </source>
</evidence>
<dbReference type="Proteomes" id="UP000070444">
    <property type="component" value="Unassembled WGS sequence"/>
</dbReference>
<sequence>MDFSSQFTVIPLPFPNLSNNSDYQNESPASCYLVKLSNSINILCDCPLDLKQAYSINIEMDSSALVPSQHNMITDWSYGPQTIDLNAYVTKPRDSTYSLFPWIILPKWDLVDFGTLDYILVSNHHLITALPYITEYTNFKGQVLATSPIKHFARWLLFDLIANIPKHPIDAEKLDELGIDYINNFNHIHTPFTTNDIEECLSKVTWVAFNQRIPMSSHDLEDYFEAFSSGFQIGASNWLINTTNAKVI</sequence>
<dbReference type="SUPFAM" id="SSF56281">
    <property type="entry name" value="Metallo-hydrolase/oxidoreductase"/>
    <property type="match status" value="1"/>
</dbReference>
<keyword evidence="5" id="KW-1185">Reference proteome</keyword>
<evidence type="ECO:0000256" key="1">
    <source>
        <dbReference type="ARBA" id="ARBA00004123"/>
    </source>
</evidence>
<feature type="domain" description="Metallo-beta-lactamase" evidence="3">
    <location>
        <begin position="115"/>
        <end position="248"/>
    </location>
</feature>
<dbReference type="STRING" id="796925.A0A137P6N2"/>
<dbReference type="InterPro" id="IPR036866">
    <property type="entry name" value="RibonucZ/Hydroxyglut_hydro"/>
</dbReference>